<keyword evidence="5" id="KW-1185">Reference proteome</keyword>
<dbReference type="CDD" id="cd02440">
    <property type="entry name" value="AdoMet_MTases"/>
    <property type="match status" value="1"/>
</dbReference>
<dbReference type="PANTHER" id="PTHR43861">
    <property type="entry name" value="TRANS-ACONITATE 2-METHYLTRANSFERASE-RELATED"/>
    <property type="match status" value="1"/>
</dbReference>
<evidence type="ECO:0000313" key="5">
    <source>
        <dbReference type="Proteomes" id="UP000539953"/>
    </source>
</evidence>
<dbReference type="SUPFAM" id="SSF53335">
    <property type="entry name" value="S-adenosyl-L-methionine-dependent methyltransferases"/>
    <property type="match status" value="1"/>
</dbReference>
<accession>A0A7W8CXJ5</accession>
<dbReference type="Proteomes" id="UP000539953">
    <property type="component" value="Unassembled WGS sequence"/>
</dbReference>
<dbReference type="AlphaFoldDB" id="A0A7W8CXJ5"/>
<dbReference type="RefSeq" id="WP_183328771.1">
    <property type="nucleotide sequence ID" value="NZ_JACHHK010000005.1"/>
</dbReference>
<evidence type="ECO:0000256" key="2">
    <source>
        <dbReference type="ARBA" id="ARBA00022679"/>
    </source>
</evidence>
<feature type="domain" description="Methyltransferase" evidence="3">
    <location>
        <begin position="36"/>
        <end position="126"/>
    </location>
</feature>
<reference evidence="4 5" key="1">
    <citation type="submission" date="2020-08" db="EMBL/GenBank/DDBJ databases">
        <title>Genomic Encyclopedia of Type Strains, Phase IV (KMG-IV): sequencing the most valuable type-strain genomes for metagenomic binning, comparative biology and taxonomic classification.</title>
        <authorList>
            <person name="Goeker M."/>
        </authorList>
    </citation>
    <scope>NUCLEOTIDE SEQUENCE [LARGE SCALE GENOMIC DNA]</scope>
    <source>
        <strain evidence="4 5">DSM 25799</strain>
    </source>
</reference>
<evidence type="ECO:0000256" key="1">
    <source>
        <dbReference type="ARBA" id="ARBA00022603"/>
    </source>
</evidence>
<dbReference type="InterPro" id="IPR041698">
    <property type="entry name" value="Methyltransf_25"/>
</dbReference>
<sequence>MYNRLASYYDDLVQDDEATQAWVSWIESYTAPGPFLELACGSGEITRRLAQDGFDVTALDLSPEMISRAAQKCSNVRFLCQDMTRLENLPTYPAIGCFCDSFNYLIEPEEVQAFFHQVHDHLKTDGLFLFDTHALDRLTEFQNEWNETGRFTDGTDYQWSIESEDDWIYQDFAFYLPDGQTMQEHHLQRVYQPEDLSEWAAPWFDLVDVRTDFDQKGIVPGEKYFYVLRRKNI</sequence>
<dbReference type="EMBL" id="JACHHK010000005">
    <property type="protein sequence ID" value="MBB5183480.1"/>
    <property type="molecule type" value="Genomic_DNA"/>
</dbReference>
<keyword evidence="2 4" id="KW-0808">Transferase</keyword>
<dbReference type="InterPro" id="IPR029063">
    <property type="entry name" value="SAM-dependent_MTases_sf"/>
</dbReference>
<dbReference type="Gene3D" id="3.40.50.150">
    <property type="entry name" value="Vaccinia Virus protein VP39"/>
    <property type="match status" value="1"/>
</dbReference>
<dbReference type="Pfam" id="PF13649">
    <property type="entry name" value="Methyltransf_25"/>
    <property type="match status" value="1"/>
</dbReference>
<evidence type="ECO:0000259" key="3">
    <source>
        <dbReference type="Pfam" id="PF13649"/>
    </source>
</evidence>
<name>A0A7W8CXJ5_9FIRM</name>
<comment type="caution">
    <text evidence="4">The sequence shown here is derived from an EMBL/GenBank/DDBJ whole genome shotgun (WGS) entry which is preliminary data.</text>
</comment>
<proteinExistence type="predicted"/>
<dbReference type="PANTHER" id="PTHR43861:SF1">
    <property type="entry name" value="TRANS-ACONITATE 2-METHYLTRANSFERASE"/>
    <property type="match status" value="1"/>
</dbReference>
<dbReference type="GO" id="GO:0008168">
    <property type="term" value="F:methyltransferase activity"/>
    <property type="evidence" value="ECO:0007669"/>
    <property type="project" value="UniProtKB-KW"/>
</dbReference>
<evidence type="ECO:0000313" key="4">
    <source>
        <dbReference type="EMBL" id="MBB5183480.1"/>
    </source>
</evidence>
<organism evidence="4 5">
    <name type="scientific">Catenisphaera adipataccumulans</name>
    <dbReference type="NCBI Taxonomy" id="700500"/>
    <lineage>
        <taxon>Bacteria</taxon>
        <taxon>Bacillati</taxon>
        <taxon>Bacillota</taxon>
        <taxon>Erysipelotrichia</taxon>
        <taxon>Erysipelotrichales</taxon>
        <taxon>Erysipelotrichaceae</taxon>
        <taxon>Catenisphaera</taxon>
    </lineage>
</organism>
<dbReference type="GO" id="GO:0032259">
    <property type="term" value="P:methylation"/>
    <property type="evidence" value="ECO:0007669"/>
    <property type="project" value="UniProtKB-KW"/>
</dbReference>
<protein>
    <submittedName>
        <fullName evidence="4">SAM-dependent methyltransferase</fullName>
    </submittedName>
</protein>
<dbReference type="Gene3D" id="2.20.25.110">
    <property type="entry name" value="S-adenosyl-L-methionine-dependent methyltransferases"/>
    <property type="match status" value="1"/>
</dbReference>
<keyword evidence="1 4" id="KW-0489">Methyltransferase</keyword>
<gene>
    <name evidence="4" type="ORF">HNQ47_001502</name>
</gene>